<dbReference type="GO" id="GO:0009113">
    <property type="term" value="P:purine nucleobase biosynthetic process"/>
    <property type="evidence" value="ECO:0007669"/>
    <property type="project" value="InterPro"/>
</dbReference>
<dbReference type="EMBL" id="CP003333">
    <property type="protein sequence ID" value="AFL67959.1"/>
    <property type="molecule type" value="Genomic_DNA"/>
</dbReference>
<dbReference type="GO" id="GO:0006189">
    <property type="term" value="P:'de novo' IMP biosynthetic process"/>
    <property type="evidence" value="ECO:0007669"/>
    <property type="project" value="UniProtKB-UniRule"/>
</dbReference>
<dbReference type="InterPro" id="IPR020560">
    <property type="entry name" value="PRibGlycinamide_synth_C-dom"/>
</dbReference>
<evidence type="ECO:0000256" key="9">
    <source>
        <dbReference type="ARBA" id="ARBA00038345"/>
    </source>
</evidence>
<keyword evidence="5 12" id="KW-0436">Ligase</keyword>
<evidence type="ECO:0000256" key="12">
    <source>
        <dbReference type="HAMAP-Rule" id="MF_00138"/>
    </source>
</evidence>
<comment type="similarity">
    <text evidence="9 12">Belongs to the GARS family.</text>
</comment>
<evidence type="ECO:0000256" key="7">
    <source>
        <dbReference type="ARBA" id="ARBA00022755"/>
    </source>
</evidence>
<dbReference type="PROSITE" id="PS00184">
    <property type="entry name" value="GARS"/>
    <property type="match status" value="1"/>
</dbReference>
<comment type="cofactor">
    <cofactor evidence="2">
        <name>Mg(2+)</name>
        <dbReference type="ChEBI" id="CHEBI:18420"/>
    </cofactor>
</comment>
<dbReference type="OrthoDB" id="9807240at2"/>
<evidence type="ECO:0000256" key="11">
    <source>
        <dbReference type="ARBA" id="ARBA00042864"/>
    </source>
</evidence>
<dbReference type="SUPFAM" id="SSF52440">
    <property type="entry name" value="PreATP-grasp domain"/>
    <property type="match status" value="1"/>
</dbReference>
<evidence type="ECO:0000256" key="5">
    <source>
        <dbReference type="ARBA" id="ARBA00022598"/>
    </source>
</evidence>
<evidence type="ECO:0000256" key="6">
    <source>
        <dbReference type="ARBA" id="ARBA00022741"/>
    </source>
</evidence>
<evidence type="ECO:0000256" key="1">
    <source>
        <dbReference type="ARBA" id="ARBA00001936"/>
    </source>
</evidence>
<dbReference type="SMART" id="SM01209">
    <property type="entry name" value="GARS_A"/>
    <property type="match status" value="1"/>
</dbReference>
<dbReference type="Gene3D" id="3.90.600.10">
    <property type="entry name" value="Phosphoribosylglycinamide synthetase, C-terminal domain"/>
    <property type="match status" value="1"/>
</dbReference>
<dbReference type="eggNOG" id="COG0151">
    <property type="taxonomic scope" value="Bacteria"/>
</dbReference>
<keyword evidence="7 12" id="KW-0658">Purine biosynthesis</keyword>
<dbReference type="InterPro" id="IPR013815">
    <property type="entry name" value="ATP_grasp_subdomain_1"/>
</dbReference>
<dbReference type="InterPro" id="IPR000115">
    <property type="entry name" value="PRibGlycinamide_synth"/>
</dbReference>
<dbReference type="NCBIfam" id="TIGR00877">
    <property type="entry name" value="purD"/>
    <property type="match status" value="1"/>
</dbReference>
<dbReference type="Pfam" id="PF02844">
    <property type="entry name" value="GARS_N"/>
    <property type="match status" value="1"/>
</dbReference>
<comment type="pathway">
    <text evidence="3 12">Purine metabolism; IMP biosynthesis via de novo pathway; N(1)-(5-phospho-D-ribosyl)glycinamide from 5-phospho-alpha-D-ribose 1-diphosphate: step 2/2.</text>
</comment>
<comment type="catalytic activity">
    <reaction evidence="12">
        <text>5-phospho-beta-D-ribosylamine + glycine + ATP = N(1)-(5-phospho-beta-D-ribosyl)glycinamide + ADP + phosphate + H(+)</text>
        <dbReference type="Rhea" id="RHEA:17453"/>
        <dbReference type="ChEBI" id="CHEBI:15378"/>
        <dbReference type="ChEBI" id="CHEBI:30616"/>
        <dbReference type="ChEBI" id="CHEBI:43474"/>
        <dbReference type="ChEBI" id="CHEBI:57305"/>
        <dbReference type="ChEBI" id="CHEBI:58681"/>
        <dbReference type="ChEBI" id="CHEBI:143788"/>
        <dbReference type="ChEBI" id="CHEBI:456216"/>
        <dbReference type="EC" id="6.3.4.13"/>
    </reaction>
</comment>
<dbReference type="Gene3D" id="3.30.1490.20">
    <property type="entry name" value="ATP-grasp fold, A domain"/>
    <property type="match status" value="1"/>
</dbReference>
<evidence type="ECO:0000259" key="14">
    <source>
        <dbReference type="PROSITE" id="PS50975"/>
    </source>
</evidence>
<dbReference type="PROSITE" id="PS50975">
    <property type="entry name" value="ATP_GRASP"/>
    <property type="match status" value="1"/>
</dbReference>
<accession>I3XVI5</accession>
<keyword evidence="8 13" id="KW-0067">ATP-binding</keyword>
<comment type="cofactor">
    <cofactor evidence="1">
        <name>Mn(2+)</name>
        <dbReference type="ChEBI" id="CHEBI:29035"/>
    </cofactor>
</comment>
<dbReference type="InterPro" id="IPR011761">
    <property type="entry name" value="ATP-grasp"/>
</dbReference>
<keyword evidence="16" id="KW-1185">Reference proteome</keyword>
<name>I3XVI5_SULBS</name>
<evidence type="ECO:0000256" key="10">
    <source>
        <dbReference type="ARBA" id="ARBA00042242"/>
    </source>
</evidence>
<dbReference type="Gene3D" id="3.40.50.20">
    <property type="match status" value="1"/>
</dbReference>
<dbReference type="Pfam" id="PF01071">
    <property type="entry name" value="GARS_A"/>
    <property type="match status" value="1"/>
</dbReference>
<dbReference type="KEGG" id="sba:Sulba_0651"/>
<evidence type="ECO:0000313" key="16">
    <source>
        <dbReference type="Proteomes" id="UP000006176"/>
    </source>
</evidence>
<dbReference type="HOGENOM" id="CLU_027420_3_0_7"/>
<proteinExistence type="inferred from homology"/>
<gene>
    <name evidence="12" type="primary">purD</name>
    <name evidence="15" type="ordered locus">Sulba_0651</name>
</gene>
<dbReference type="PATRIC" id="fig|760154.4.peg.650"/>
<dbReference type="InterPro" id="IPR020562">
    <property type="entry name" value="PRibGlycinamide_synth_N"/>
</dbReference>
<dbReference type="STRING" id="760154.Sulba_0651"/>
<protein>
    <recommendedName>
        <fullName evidence="4 12">Phosphoribosylamine--glycine ligase</fullName>
        <ecNumber evidence="4 12">6.3.4.13</ecNumber>
    </recommendedName>
    <alternativeName>
        <fullName evidence="12">GARS</fullName>
    </alternativeName>
    <alternativeName>
        <fullName evidence="10 12">Glycinamide ribonucleotide synthetase</fullName>
    </alternativeName>
    <alternativeName>
        <fullName evidence="11 12">Phosphoribosylglycinamide synthetase</fullName>
    </alternativeName>
</protein>
<dbReference type="UniPathway" id="UPA00074">
    <property type="reaction ID" value="UER00125"/>
</dbReference>
<dbReference type="AlphaFoldDB" id="I3XVI5"/>
<dbReference type="InterPro" id="IPR020561">
    <property type="entry name" value="PRibGlycinamid_synth_ATP-grasp"/>
</dbReference>
<organism evidence="15 16">
    <name type="scientific">Sulfurospirillum barnesii (strain ATCC 700032 / DSM 10660 / SES-3)</name>
    <dbReference type="NCBI Taxonomy" id="760154"/>
    <lineage>
        <taxon>Bacteria</taxon>
        <taxon>Pseudomonadati</taxon>
        <taxon>Campylobacterota</taxon>
        <taxon>Epsilonproteobacteria</taxon>
        <taxon>Campylobacterales</taxon>
        <taxon>Sulfurospirillaceae</taxon>
        <taxon>Sulfurospirillum</taxon>
    </lineage>
</organism>
<dbReference type="InterPro" id="IPR020559">
    <property type="entry name" value="PRibGlycinamide_synth_CS"/>
</dbReference>
<reference evidence="15 16" key="1">
    <citation type="submission" date="2012-06" db="EMBL/GenBank/DDBJ databases">
        <title>Complete sequence of Sulfurospirillum barnesii SES-3.</title>
        <authorList>
            <consortium name="US DOE Joint Genome Institute"/>
            <person name="Lucas S."/>
            <person name="Han J."/>
            <person name="Lapidus A."/>
            <person name="Cheng J.-F."/>
            <person name="Goodwin L."/>
            <person name="Pitluck S."/>
            <person name="Peters L."/>
            <person name="Ovchinnikova G."/>
            <person name="Lu M."/>
            <person name="Detter J.C."/>
            <person name="Han C."/>
            <person name="Tapia R."/>
            <person name="Land M."/>
            <person name="Hauser L."/>
            <person name="Kyrpides N."/>
            <person name="Ivanova N."/>
            <person name="Pagani I."/>
            <person name="Stolz J."/>
            <person name="Arkin A."/>
            <person name="Dehal P."/>
            <person name="Oremland R."/>
            <person name="Saltikov C."/>
            <person name="Basu P."/>
            <person name="Hollibaugh J."/>
            <person name="Newman D."/>
            <person name="Stolyar S."/>
            <person name="Hazen T."/>
            <person name="Woyke T."/>
        </authorList>
    </citation>
    <scope>NUCLEOTIDE SEQUENCE [LARGE SCALE GENOMIC DNA]</scope>
    <source>
        <strain evidence="16">ATCC 700032 / DSM 10660 / SES-3</strain>
    </source>
</reference>
<dbReference type="Proteomes" id="UP000006176">
    <property type="component" value="Chromosome"/>
</dbReference>
<keyword evidence="6 13" id="KW-0547">Nucleotide-binding</keyword>
<dbReference type="GO" id="GO:0046872">
    <property type="term" value="F:metal ion binding"/>
    <property type="evidence" value="ECO:0007669"/>
    <property type="project" value="InterPro"/>
</dbReference>
<dbReference type="SMART" id="SM01210">
    <property type="entry name" value="GARS_C"/>
    <property type="match status" value="1"/>
</dbReference>
<dbReference type="SUPFAM" id="SSF51246">
    <property type="entry name" value="Rudiment single hybrid motif"/>
    <property type="match status" value="1"/>
</dbReference>
<dbReference type="HAMAP" id="MF_00138">
    <property type="entry name" value="GARS"/>
    <property type="match status" value="1"/>
</dbReference>
<dbReference type="SUPFAM" id="SSF56059">
    <property type="entry name" value="Glutathione synthetase ATP-binding domain-like"/>
    <property type="match status" value="1"/>
</dbReference>
<dbReference type="InterPro" id="IPR016185">
    <property type="entry name" value="PreATP-grasp_dom_sf"/>
</dbReference>
<dbReference type="Gene3D" id="3.30.470.20">
    <property type="entry name" value="ATP-grasp fold, B domain"/>
    <property type="match status" value="1"/>
</dbReference>
<dbReference type="InterPro" id="IPR011054">
    <property type="entry name" value="Rudment_hybrid_motif"/>
</dbReference>
<evidence type="ECO:0000256" key="3">
    <source>
        <dbReference type="ARBA" id="ARBA00005174"/>
    </source>
</evidence>
<feature type="domain" description="ATP-grasp" evidence="14">
    <location>
        <begin position="105"/>
        <end position="311"/>
    </location>
</feature>
<dbReference type="Pfam" id="PF02843">
    <property type="entry name" value="GARS_C"/>
    <property type="match status" value="1"/>
</dbReference>
<evidence type="ECO:0000256" key="8">
    <source>
        <dbReference type="ARBA" id="ARBA00022840"/>
    </source>
</evidence>
<dbReference type="GO" id="GO:0005524">
    <property type="term" value="F:ATP binding"/>
    <property type="evidence" value="ECO:0007669"/>
    <property type="project" value="UniProtKB-UniRule"/>
</dbReference>
<dbReference type="EC" id="6.3.4.13" evidence="4 12"/>
<evidence type="ECO:0000256" key="13">
    <source>
        <dbReference type="PROSITE-ProRule" id="PRU00409"/>
    </source>
</evidence>
<evidence type="ECO:0000313" key="15">
    <source>
        <dbReference type="EMBL" id="AFL67959.1"/>
    </source>
</evidence>
<dbReference type="PANTHER" id="PTHR43472:SF1">
    <property type="entry name" value="PHOSPHORIBOSYLAMINE--GLYCINE LIGASE, CHLOROPLASTIC"/>
    <property type="match status" value="1"/>
</dbReference>
<evidence type="ECO:0000256" key="4">
    <source>
        <dbReference type="ARBA" id="ARBA00013255"/>
    </source>
</evidence>
<evidence type="ECO:0000256" key="2">
    <source>
        <dbReference type="ARBA" id="ARBA00001946"/>
    </source>
</evidence>
<dbReference type="GO" id="GO:0004637">
    <property type="term" value="F:phosphoribosylamine-glycine ligase activity"/>
    <property type="evidence" value="ECO:0007669"/>
    <property type="project" value="UniProtKB-UniRule"/>
</dbReference>
<dbReference type="InterPro" id="IPR037123">
    <property type="entry name" value="PRibGlycinamide_synth_C_sf"/>
</dbReference>
<sequence>MKVMVVGNGGREYSIGLALKKDPNVSELFFAPGNGATPQLGHNVTCKDYEALADFAKENKIDLTIVGPETALVEGIVDIFKAKGLVIFGASKAAARLEGSKIFMKNFLSRYAIPTAKFIETSDAQKANQFIDTLELPIVVKADGLCAGKGVIIATSKEEAKEAVADMLSGKSFGDAGLGVVVEEFLDGYELSLFVVCDGEDYKILPAAQDHKRLKDKDIGPNTGGMGAYAPTPLIDDVLYKKVEERVVKPTLMGMKQEGAPFEGVLFIGLMIVKNEPIVLEYNVRFGDPECEILMPLLKTPASELFYKAATGDLKNLNIEFYTQYAIAVVMASENYPYGNSKPAEIIIDKNIHEGLDNTHISYAGVSLEDGKLYATGGRVLLCVGMGDSIKEARERAYLLCGQVHFVGKQFRSDIAYQALKHDK</sequence>
<dbReference type="PANTHER" id="PTHR43472">
    <property type="entry name" value="PHOSPHORIBOSYLAMINE--GLYCINE LIGASE"/>
    <property type="match status" value="1"/>
</dbReference>
<dbReference type="RefSeq" id="WP_014768839.1">
    <property type="nucleotide sequence ID" value="NC_018002.1"/>
</dbReference>